<dbReference type="KEGG" id="dqu:106742231"/>
<dbReference type="OrthoDB" id="7605339at2759"/>
<keyword evidence="1" id="KW-1185">Reference proteome</keyword>
<name>A0A6P3WX32_DINQU</name>
<proteinExistence type="predicted"/>
<dbReference type="AlphaFoldDB" id="A0A6P3WX32"/>
<dbReference type="GeneID" id="106742231"/>
<accession>A0A6P3WX32</accession>
<reference evidence="2" key="1">
    <citation type="submission" date="2025-08" db="UniProtKB">
        <authorList>
            <consortium name="RefSeq"/>
        </authorList>
    </citation>
    <scope>IDENTIFICATION</scope>
</reference>
<organism evidence="1 2">
    <name type="scientific">Dinoponera quadriceps</name>
    <name type="common">South American ant</name>
    <dbReference type="NCBI Taxonomy" id="609295"/>
    <lineage>
        <taxon>Eukaryota</taxon>
        <taxon>Metazoa</taxon>
        <taxon>Ecdysozoa</taxon>
        <taxon>Arthropoda</taxon>
        <taxon>Hexapoda</taxon>
        <taxon>Insecta</taxon>
        <taxon>Pterygota</taxon>
        <taxon>Neoptera</taxon>
        <taxon>Endopterygota</taxon>
        <taxon>Hymenoptera</taxon>
        <taxon>Apocrita</taxon>
        <taxon>Aculeata</taxon>
        <taxon>Formicoidea</taxon>
        <taxon>Formicidae</taxon>
        <taxon>Ponerinae</taxon>
        <taxon>Ponerini</taxon>
        <taxon>Dinoponera</taxon>
    </lineage>
</organism>
<protein>
    <submittedName>
        <fullName evidence="2">Uncharacterized protein LOC106742231</fullName>
    </submittedName>
</protein>
<dbReference type="RefSeq" id="XP_014470462.1">
    <property type="nucleotide sequence ID" value="XM_014614976.1"/>
</dbReference>
<evidence type="ECO:0000313" key="1">
    <source>
        <dbReference type="Proteomes" id="UP000515204"/>
    </source>
</evidence>
<dbReference type="Proteomes" id="UP000515204">
    <property type="component" value="Unplaced"/>
</dbReference>
<gene>
    <name evidence="2" type="primary">LOC106742231</name>
</gene>
<sequence>MDFQDDVKKVTSLPLADQAKFYQLTGLCQADKDRKMNERKVKNPRNLLLLEDDIDDNVQENDITHAEDPEVYIHPLRMGVNVKRFKNIDFTVPRVGKKIKEAPQQYFLRTTTDDSFKFVKKDKSTM</sequence>
<evidence type="ECO:0000313" key="2">
    <source>
        <dbReference type="RefSeq" id="XP_014470462.1"/>
    </source>
</evidence>